<gene>
    <name evidence="3" type="ORF">HNQ86_001693</name>
    <name evidence="2" type="ORF">LF63_0102685</name>
</gene>
<sequence>MDTGNDKKRARTPSITSHDGPFGTRLSPPNKKSRGREPDTTPTFGGALHPMSLPVVHTLQEAQDASKSGQVFGLRPHGGSFTTYQGMATHVTSTEGTSWTQQFAKPSSRLSSKYEKLFPRIDHISDLTRANKALVSGQAGQNRYGKALSKPAQMTASLLRINEASTAFGSDAMGMDGKDVGAGMMADVLGQKWAHKNSHRGRRKRTRLGGDEVLSELKGRYPQLDTTSKMRDQGEDALLRQVGKSRTFAAEQAMARGKAKGLDGDGLEDYVRGKFAKHGLGEVPDLSGFRSSAKRDREDDEDHDRQAYTGGFAKTPTKRMRSLEQSRRSMREYAKGMSSPFVRPGGSKSGVFEGFKSQVAPSKGTMWEQWKLTAPDTSSTKYTELFKSMSTLSDLGRANKALVKGGSDMLSPTPGESLWRGKSYSSEAQATATLLRLNEPHTALGGSSMGSERHDAGTGIMAETLAIKWKNSSNQQHLNKQDRTPVAPSKALGRLEARYPQLDNVDKLRVQGQSGLTDQIASSRMKAAVQAGRRGLAKGQPDHSLSEYVQHKFNKHGLGQVPGGWKRQLTTPKPKK</sequence>
<name>A0A099CYM6_9GAMM</name>
<feature type="region of interest" description="Disordered" evidence="1">
    <location>
        <begin position="555"/>
        <end position="576"/>
    </location>
</feature>
<evidence type="ECO:0000313" key="2">
    <source>
        <dbReference type="EMBL" id="KGI78854.1"/>
    </source>
</evidence>
<dbReference type="RefSeq" id="WP_043099463.1">
    <property type="nucleotide sequence ID" value="NZ_JACHET010000001.1"/>
</dbReference>
<feature type="region of interest" description="Disordered" evidence="1">
    <location>
        <begin position="1"/>
        <end position="50"/>
    </location>
</feature>
<dbReference type="HOGENOM" id="CLU_473144_0_0_6"/>
<dbReference type="Proteomes" id="UP000560000">
    <property type="component" value="Unassembled WGS sequence"/>
</dbReference>
<proteinExistence type="predicted"/>
<dbReference type="AlphaFoldDB" id="A0A099CYM6"/>
<evidence type="ECO:0000313" key="3">
    <source>
        <dbReference type="EMBL" id="MBB6184348.1"/>
    </source>
</evidence>
<reference evidence="2 4" key="1">
    <citation type="submission" date="2014-09" db="EMBL/GenBank/DDBJ databases">
        <title>Xanthomonadaceae 3.5X direct submission.</title>
        <authorList>
            <person name="Fang T."/>
            <person name="Wang H."/>
        </authorList>
    </citation>
    <scope>NUCLEOTIDE SEQUENCE [LARGE SCALE GENOMIC DNA]</scope>
    <source>
        <strain evidence="2 4">3.5X</strain>
    </source>
</reference>
<dbReference type="OrthoDB" id="5936228at2"/>
<feature type="region of interest" description="Disordered" evidence="1">
    <location>
        <begin position="282"/>
        <end position="321"/>
    </location>
</feature>
<protein>
    <submittedName>
        <fullName evidence="2">Uncharacterized protein</fullName>
    </submittedName>
</protein>
<dbReference type="EMBL" id="JROI01000007">
    <property type="protein sequence ID" value="KGI78854.1"/>
    <property type="molecule type" value="Genomic_DNA"/>
</dbReference>
<reference evidence="3 5" key="2">
    <citation type="submission" date="2020-08" db="EMBL/GenBank/DDBJ databases">
        <title>Genomic Encyclopedia of Type Strains, Phase IV (KMG-IV): sequencing the most valuable type-strain genomes for metagenomic binning, comparative biology and taxonomic classification.</title>
        <authorList>
            <person name="Goeker M."/>
        </authorList>
    </citation>
    <scope>NUCLEOTIDE SEQUENCE [LARGE SCALE GENOMIC DNA]</scope>
    <source>
        <strain evidence="3 5">DSM 107085</strain>
    </source>
</reference>
<keyword evidence="4" id="KW-1185">Reference proteome</keyword>
<evidence type="ECO:0000256" key="1">
    <source>
        <dbReference type="SAM" id="MobiDB-lite"/>
    </source>
</evidence>
<organism evidence="2 4">
    <name type="scientific">Oleiagrimonas soli</name>
    <dbReference type="NCBI Taxonomy" id="1543381"/>
    <lineage>
        <taxon>Bacteria</taxon>
        <taxon>Pseudomonadati</taxon>
        <taxon>Pseudomonadota</taxon>
        <taxon>Gammaproteobacteria</taxon>
        <taxon>Lysobacterales</taxon>
        <taxon>Rhodanobacteraceae</taxon>
        <taxon>Oleiagrimonas</taxon>
    </lineage>
</organism>
<dbReference type="Proteomes" id="UP000029708">
    <property type="component" value="Unassembled WGS sequence"/>
</dbReference>
<dbReference type="EMBL" id="JACHET010000001">
    <property type="protein sequence ID" value="MBB6184348.1"/>
    <property type="molecule type" value="Genomic_DNA"/>
</dbReference>
<evidence type="ECO:0000313" key="5">
    <source>
        <dbReference type="Proteomes" id="UP000560000"/>
    </source>
</evidence>
<comment type="caution">
    <text evidence="2">The sequence shown here is derived from an EMBL/GenBank/DDBJ whole genome shotgun (WGS) entry which is preliminary data.</text>
</comment>
<evidence type="ECO:0000313" key="4">
    <source>
        <dbReference type="Proteomes" id="UP000029708"/>
    </source>
</evidence>
<accession>A0A099CYM6</accession>